<name>A0A5E4QWI0_9NEOP</name>
<dbReference type="GO" id="GO:0033181">
    <property type="term" value="C:plasma membrane proton-transporting V-type ATPase complex"/>
    <property type="evidence" value="ECO:0007669"/>
    <property type="project" value="TreeGrafter"/>
</dbReference>
<dbReference type="PANTHER" id="PTHR12263:SF0">
    <property type="entry name" value="V-TYPE PROTON ATPASE SUBUNIT"/>
    <property type="match status" value="1"/>
</dbReference>
<keyword evidence="5" id="KW-0375">Hydrogen ion transport</keyword>
<keyword evidence="7" id="KW-0406">Ion transport</keyword>
<keyword evidence="3" id="KW-0813">Transport</keyword>
<protein>
    <recommendedName>
        <fullName evidence="12">V-type proton ATPase subunit</fullName>
    </recommendedName>
</protein>
<organism evidence="10 11">
    <name type="scientific">Leptidea sinapis</name>
    <dbReference type="NCBI Taxonomy" id="189913"/>
    <lineage>
        <taxon>Eukaryota</taxon>
        <taxon>Metazoa</taxon>
        <taxon>Ecdysozoa</taxon>
        <taxon>Arthropoda</taxon>
        <taxon>Hexapoda</taxon>
        <taxon>Insecta</taxon>
        <taxon>Pterygota</taxon>
        <taxon>Neoptera</taxon>
        <taxon>Endopterygota</taxon>
        <taxon>Lepidoptera</taxon>
        <taxon>Glossata</taxon>
        <taxon>Ditrysia</taxon>
        <taxon>Papilionoidea</taxon>
        <taxon>Pieridae</taxon>
        <taxon>Dismorphiinae</taxon>
        <taxon>Leptidea</taxon>
    </lineage>
</organism>
<dbReference type="PANTHER" id="PTHR12263">
    <property type="entry name" value="VACUOLAR ATP SYNTHASE SUBUNIT H"/>
    <property type="match status" value="1"/>
</dbReference>
<comment type="subcellular location">
    <subcellularLocation>
        <location evidence="1">Endomembrane system</location>
        <topology evidence="1">Multi-pass membrane protein</topology>
    </subcellularLocation>
</comment>
<dbReference type="Proteomes" id="UP000324832">
    <property type="component" value="Unassembled WGS sequence"/>
</dbReference>
<sequence>MGASFVPITIFTVFWGVIGIVCPFFAPKGPNRGIIQVVLMLTAATCWLFWLCAYMAQMNPLIGPRLNNETLIWIARSWYKENNFAIDPRWPLQLWLCTYVAQMNPLIGPKLKNRTLIWIAHKWGNVKK</sequence>
<keyword evidence="11" id="KW-1185">Reference proteome</keyword>
<evidence type="ECO:0000256" key="6">
    <source>
        <dbReference type="ARBA" id="ARBA00022989"/>
    </source>
</evidence>
<evidence type="ECO:0000256" key="7">
    <source>
        <dbReference type="ARBA" id="ARBA00023065"/>
    </source>
</evidence>
<dbReference type="EMBL" id="FZQP02006133">
    <property type="protein sequence ID" value="VVD02555.1"/>
    <property type="molecule type" value="Genomic_DNA"/>
</dbReference>
<dbReference type="GO" id="GO:0046961">
    <property type="term" value="F:proton-transporting ATPase activity, rotational mechanism"/>
    <property type="evidence" value="ECO:0007669"/>
    <property type="project" value="InterPro"/>
</dbReference>
<dbReference type="AlphaFoldDB" id="A0A5E4QWI0"/>
<evidence type="ECO:0000256" key="1">
    <source>
        <dbReference type="ARBA" id="ARBA00004127"/>
    </source>
</evidence>
<evidence type="ECO:0008006" key="12">
    <source>
        <dbReference type="Google" id="ProtNLM"/>
    </source>
</evidence>
<comment type="similarity">
    <text evidence="2">Belongs to the V-ATPase e1/e2 subunit family.</text>
</comment>
<keyword evidence="6 9" id="KW-1133">Transmembrane helix</keyword>
<evidence type="ECO:0000256" key="2">
    <source>
        <dbReference type="ARBA" id="ARBA00008328"/>
    </source>
</evidence>
<gene>
    <name evidence="10" type="ORF">LSINAPIS_LOCUS12745</name>
</gene>
<feature type="transmembrane region" description="Helical" evidence="9">
    <location>
        <begin position="6"/>
        <end position="26"/>
    </location>
</feature>
<evidence type="ECO:0000256" key="5">
    <source>
        <dbReference type="ARBA" id="ARBA00022781"/>
    </source>
</evidence>
<dbReference type="InterPro" id="IPR008389">
    <property type="entry name" value="ATPase_V0-cplx_e1/e2_su"/>
</dbReference>
<dbReference type="GO" id="GO:0033179">
    <property type="term" value="C:proton-transporting V-type ATPase, V0 domain"/>
    <property type="evidence" value="ECO:0007669"/>
    <property type="project" value="InterPro"/>
</dbReference>
<accession>A0A5E4QWI0</accession>
<dbReference type="Pfam" id="PF05493">
    <property type="entry name" value="ATP_synt_H"/>
    <property type="match status" value="2"/>
</dbReference>
<reference evidence="10 11" key="1">
    <citation type="submission" date="2017-07" db="EMBL/GenBank/DDBJ databases">
        <authorList>
            <person name="Talla V."/>
            <person name="Backstrom N."/>
        </authorList>
    </citation>
    <scope>NUCLEOTIDE SEQUENCE [LARGE SCALE GENOMIC DNA]</scope>
</reference>
<keyword evidence="4 9" id="KW-0812">Transmembrane</keyword>
<evidence type="ECO:0000313" key="11">
    <source>
        <dbReference type="Proteomes" id="UP000324832"/>
    </source>
</evidence>
<evidence type="ECO:0000313" key="10">
    <source>
        <dbReference type="EMBL" id="VVD02555.1"/>
    </source>
</evidence>
<evidence type="ECO:0000256" key="3">
    <source>
        <dbReference type="ARBA" id="ARBA00022448"/>
    </source>
</evidence>
<feature type="transmembrane region" description="Helical" evidence="9">
    <location>
        <begin position="33"/>
        <end position="56"/>
    </location>
</feature>
<dbReference type="GO" id="GO:0012505">
    <property type="term" value="C:endomembrane system"/>
    <property type="evidence" value="ECO:0007669"/>
    <property type="project" value="UniProtKB-SubCell"/>
</dbReference>
<proteinExistence type="inferred from homology"/>
<evidence type="ECO:0000256" key="8">
    <source>
        <dbReference type="ARBA" id="ARBA00023136"/>
    </source>
</evidence>
<keyword evidence="8 9" id="KW-0472">Membrane</keyword>
<evidence type="ECO:0000256" key="9">
    <source>
        <dbReference type="SAM" id="Phobius"/>
    </source>
</evidence>
<evidence type="ECO:0000256" key="4">
    <source>
        <dbReference type="ARBA" id="ARBA00022692"/>
    </source>
</evidence>